<keyword evidence="10" id="KW-1185">Reference proteome</keyword>
<keyword evidence="5 6" id="KW-0067">ATP-binding</keyword>
<keyword evidence="4 6" id="KW-0547">Nucleotide-binding</keyword>
<feature type="binding site" evidence="6">
    <location>
        <begin position="12"/>
        <end position="19"/>
    </location>
    <ligand>
        <name>ATP</name>
        <dbReference type="ChEBI" id="CHEBI:30616"/>
    </ligand>
</feature>
<dbReference type="PANTHER" id="PTHR23117">
    <property type="entry name" value="GUANYLATE KINASE-RELATED"/>
    <property type="match status" value="1"/>
</dbReference>
<dbReference type="InterPro" id="IPR008144">
    <property type="entry name" value="Guanylate_kin-like_dom"/>
</dbReference>
<dbReference type="EMBL" id="RAQU01000018">
    <property type="protein sequence ID" value="RKK05325.1"/>
    <property type="molecule type" value="Genomic_DNA"/>
</dbReference>
<comment type="function">
    <text evidence="6">Catalyzes the phosphorylation of ribose 1,5-bisphosphate to 5-phospho-D-ribosyl alpha-1-diphosphate (PRPP).</text>
</comment>
<dbReference type="OrthoDB" id="341217at2"/>
<dbReference type="GO" id="GO:0019634">
    <property type="term" value="P:organic phosphonate metabolic process"/>
    <property type="evidence" value="ECO:0007669"/>
    <property type="project" value="UniProtKB-UniRule"/>
</dbReference>
<evidence type="ECO:0000313" key="10">
    <source>
        <dbReference type="Proteomes" id="UP000274097"/>
    </source>
</evidence>
<comment type="pathway">
    <text evidence="2 6">Metabolic intermediate biosynthesis; 5-phospho-alpha-D-ribose 1-diphosphate biosynthesis; 5-phospho-alpha-D-ribose 1-diphosphate from D-ribose 5-phosphate (route II): step 3/3.</text>
</comment>
<dbReference type="Proteomes" id="UP000278036">
    <property type="component" value="Unassembled WGS sequence"/>
</dbReference>
<dbReference type="InterPro" id="IPR008145">
    <property type="entry name" value="GK/Ca_channel_bsu"/>
</dbReference>
<dbReference type="NCBIfam" id="TIGR02322">
    <property type="entry name" value="phosphon_PhnN"/>
    <property type="match status" value="1"/>
</dbReference>
<dbReference type="UniPathway" id="UPA00087">
    <property type="reaction ID" value="UER00175"/>
</dbReference>
<dbReference type="HAMAP" id="MF_00836">
    <property type="entry name" value="PhnN"/>
    <property type="match status" value="1"/>
</dbReference>
<keyword evidence="8" id="KW-0418">Kinase</keyword>
<dbReference type="Proteomes" id="UP000274097">
    <property type="component" value="Unassembled WGS sequence"/>
</dbReference>
<dbReference type="FunCoup" id="A0A3A9JL93">
    <property type="interactions" value="145"/>
</dbReference>
<dbReference type="SMART" id="SM00072">
    <property type="entry name" value="GuKc"/>
    <property type="match status" value="1"/>
</dbReference>
<dbReference type="PROSITE" id="PS50052">
    <property type="entry name" value="GUANYLATE_KINASE_2"/>
    <property type="match status" value="1"/>
</dbReference>
<evidence type="ECO:0000256" key="4">
    <source>
        <dbReference type="ARBA" id="ARBA00022741"/>
    </source>
</evidence>
<evidence type="ECO:0000313" key="9">
    <source>
        <dbReference type="EMBL" id="RMI25528.1"/>
    </source>
</evidence>
<dbReference type="InterPro" id="IPR027417">
    <property type="entry name" value="P-loop_NTPase"/>
</dbReference>
<evidence type="ECO:0000256" key="3">
    <source>
        <dbReference type="ARBA" id="ARBA00022679"/>
    </source>
</evidence>
<name>A0A3A9JL93_9PROT</name>
<dbReference type="InterPro" id="IPR012699">
    <property type="entry name" value="PhnN"/>
</dbReference>
<evidence type="ECO:0000259" key="7">
    <source>
        <dbReference type="PROSITE" id="PS50052"/>
    </source>
</evidence>
<comment type="catalytic activity">
    <reaction evidence="1 6">
        <text>alpha-D-ribose 1,5-bisphosphate + ATP = 5-phospho-alpha-D-ribose 1-diphosphate + ADP</text>
        <dbReference type="Rhea" id="RHEA:20109"/>
        <dbReference type="ChEBI" id="CHEBI:30616"/>
        <dbReference type="ChEBI" id="CHEBI:58017"/>
        <dbReference type="ChEBI" id="CHEBI:68688"/>
        <dbReference type="ChEBI" id="CHEBI:456216"/>
        <dbReference type="EC" id="2.7.4.23"/>
    </reaction>
</comment>
<dbReference type="Gene3D" id="3.40.50.300">
    <property type="entry name" value="P-loop containing nucleotide triphosphate hydrolases"/>
    <property type="match status" value="1"/>
</dbReference>
<gene>
    <name evidence="6 8" type="primary">phnN</name>
    <name evidence="8" type="ORF">D6Z83_04705</name>
    <name evidence="9" type="ORF">EBE87_07320</name>
</gene>
<evidence type="ECO:0000313" key="8">
    <source>
        <dbReference type="EMBL" id="RKK05325.1"/>
    </source>
</evidence>
<comment type="similarity">
    <text evidence="6">Belongs to the ribose 1,5-bisphosphokinase family.</text>
</comment>
<keyword evidence="3 6" id="KW-0808">Transferase</keyword>
<dbReference type="GO" id="GO:0006015">
    <property type="term" value="P:5-phosphoribose 1-diphosphate biosynthetic process"/>
    <property type="evidence" value="ECO:0007669"/>
    <property type="project" value="UniProtKB-UniRule"/>
</dbReference>
<evidence type="ECO:0000256" key="5">
    <source>
        <dbReference type="ARBA" id="ARBA00022840"/>
    </source>
</evidence>
<dbReference type="EMBL" id="RFLX01000004">
    <property type="protein sequence ID" value="RMI25528.1"/>
    <property type="molecule type" value="Genomic_DNA"/>
</dbReference>
<comment type="caution">
    <text evidence="8">The sequence shown here is derived from an EMBL/GenBank/DDBJ whole genome shotgun (WGS) entry which is preliminary data.</text>
</comment>
<accession>A0A3A9JL93</accession>
<dbReference type="InParanoid" id="A0A3A9JL93"/>
<evidence type="ECO:0000256" key="1">
    <source>
        <dbReference type="ARBA" id="ARBA00000373"/>
    </source>
</evidence>
<dbReference type="GO" id="GO:0005829">
    <property type="term" value="C:cytosol"/>
    <property type="evidence" value="ECO:0007669"/>
    <property type="project" value="TreeGrafter"/>
</dbReference>
<reference evidence="8 11" key="1">
    <citation type="submission" date="2018-09" db="EMBL/GenBank/DDBJ databases">
        <title>Roseomonas sp. nov., isolated from feces of Tibetan antelopes in the Qinghai-Tibet plateau, China.</title>
        <authorList>
            <person name="Tian Z."/>
        </authorList>
    </citation>
    <scope>NUCLEOTIDE SEQUENCE [LARGE SCALE GENOMIC DNA]</scope>
    <source>
        <strain evidence="9 10">Z23</strain>
        <strain evidence="8 11">Z24</strain>
    </source>
</reference>
<dbReference type="AlphaFoldDB" id="A0A3A9JL93"/>
<dbReference type="GO" id="GO:0005524">
    <property type="term" value="F:ATP binding"/>
    <property type="evidence" value="ECO:0007669"/>
    <property type="project" value="UniProtKB-KW"/>
</dbReference>
<feature type="domain" description="Guanylate kinase-like" evidence="7">
    <location>
        <begin position="5"/>
        <end position="183"/>
    </location>
</feature>
<dbReference type="SUPFAM" id="SSF52540">
    <property type="entry name" value="P-loop containing nucleoside triphosphate hydrolases"/>
    <property type="match status" value="1"/>
</dbReference>
<proteinExistence type="inferred from homology"/>
<evidence type="ECO:0000313" key="11">
    <source>
        <dbReference type="Proteomes" id="UP000278036"/>
    </source>
</evidence>
<evidence type="ECO:0000256" key="2">
    <source>
        <dbReference type="ARBA" id="ARBA00005069"/>
    </source>
</evidence>
<dbReference type="EC" id="2.7.4.23" evidence="6"/>
<protein>
    <recommendedName>
        <fullName evidence="6">Ribose 1,5-bisphosphate phosphokinase PhnN</fullName>
        <ecNumber evidence="6">2.7.4.23</ecNumber>
    </recommendedName>
    <alternativeName>
        <fullName evidence="6">Ribose 1,5-bisphosphokinase</fullName>
    </alternativeName>
</protein>
<organism evidence="8 11">
    <name type="scientific">Teichococcus wenyumeiae</name>
    <dbReference type="NCBI Taxonomy" id="2478470"/>
    <lineage>
        <taxon>Bacteria</taxon>
        <taxon>Pseudomonadati</taxon>
        <taxon>Pseudomonadota</taxon>
        <taxon>Alphaproteobacteria</taxon>
        <taxon>Acetobacterales</taxon>
        <taxon>Roseomonadaceae</taxon>
        <taxon>Roseomonas</taxon>
    </lineage>
</organism>
<dbReference type="GO" id="GO:0033863">
    <property type="term" value="F:ribose 1,5-bisphosphate phosphokinase activity"/>
    <property type="evidence" value="ECO:0007669"/>
    <property type="project" value="UniProtKB-UniRule"/>
</dbReference>
<evidence type="ECO:0000256" key="6">
    <source>
        <dbReference type="HAMAP-Rule" id="MF_00836"/>
    </source>
</evidence>
<dbReference type="PANTHER" id="PTHR23117:SF8">
    <property type="entry name" value="RIBOSE 1,5-BISPHOSPHATE PHOSPHOKINASE PHNN"/>
    <property type="match status" value="1"/>
</dbReference>
<sequence length="199" mass="21277">MVMSGWLMTVVGPSGAGKDTLLGSARAALSQDPRFVFARRAITRPPETSQHAGAEDHLPMSEAEFIAARDRGAFALHWQAHGLLYGIPRDIEADLAAGRVVIANLSRAVLAEANTRYRLRVIEVTAPTAILAARLAQRGRETAEEIAERLMRQPALPQGLEVVQVVNDTSAEAGAARLLRALRDGLDAGFSRPGAAAPR</sequence>